<dbReference type="Proteomes" id="UP000009145">
    <property type="component" value="Chromosome"/>
</dbReference>
<dbReference type="EMBL" id="CP003380">
    <property type="protein sequence ID" value="AFJ02986.1"/>
    <property type="molecule type" value="Genomic_DNA"/>
</dbReference>
<evidence type="ECO:0000313" key="3">
    <source>
        <dbReference type="Proteomes" id="UP000009145"/>
    </source>
</evidence>
<dbReference type="eggNOG" id="ENOG5033H4X">
    <property type="taxonomic scope" value="Bacteria"/>
</dbReference>
<dbReference type="SUPFAM" id="SSF46966">
    <property type="entry name" value="Spectrin repeat"/>
    <property type="match status" value="1"/>
</dbReference>
<dbReference type="STRING" id="754477.Q7C_1845"/>
<gene>
    <name evidence="2" type="ordered locus">Q7C_1845</name>
</gene>
<feature type="coiled-coil region" evidence="1">
    <location>
        <begin position="1"/>
        <end position="39"/>
    </location>
</feature>
<proteinExistence type="predicted"/>
<keyword evidence="3" id="KW-1185">Reference proteome</keyword>
<evidence type="ECO:0000313" key="2">
    <source>
        <dbReference type="EMBL" id="AFJ02986.1"/>
    </source>
</evidence>
<dbReference type="OrthoDB" id="598398at2"/>
<dbReference type="AlphaFoldDB" id="I1YJ93"/>
<sequence>MSNITTRKQDLEAKVAELEEALAQVKAQLRDEREKDEHEEIDRLDEYLDQIDNKYANLKDFWSIVREELAELFSSNNDKNQR</sequence>
<accession>I1YJ93</accession>
<dbReference type="RefSeq" id="WP_014704406.1">
    <property type="nucleotide sequence ID" value="NC_017856.1"/>
</dbReference>
<dbReference type="PATRIC" id="fig|754477.3.peg.1816"/>
<organism evidence="2 3">
    <name type="scientific">Methylophaga frappieri (strain ATCC BAA-2434 / DSM 25690 / JAM7)</name>
    <dbReference type="NCBI Taxonomy" id="754477"/>
    <lineage>
        <taxon>Bacteria</taxon>
        <taxon>Pseudomonadati</taxon>
        <taxon>Pseudomonadota</taxon>
        <taxon>Gammaproteobacteria</taxon>
        <taxon>Thiotrichales</taxon>
        <taxon>Piscirickettsiaceae</taxon>
        <taxon>Methylophaga</taxon>
    </lineage>
</organism>
<reference evidence="2 3" key="1">
    <citation type="journal article" date="2012" name="J. Bacteriol.">
        <title>Complete genome sequences of Methylophaga sp. strain JAM1 and Methylophaga sp. strain JAM7.</title>
        <authorList>
            <person name="Villeneuve C."/>
            <person name="Martineau C."/>
            <person name="Mauffrey F."/>
            <person name="Villemur R."/>
        </authorList>
    </citation>
    <scope>NUCLEOTIDE SEQUENCE [LARGE SCALE GENOMIC DNA]</scope>
    <source>
        <strain evidence="2 3">JAM7</strain>
    </source>
</reference>
<dbReference type="HOGENOM" id="CLU_190707_0_0_6"/>
<protein>
    <submittedName>
        <fullName evidence="2">Uncharacterized protein</fullName>
    </submittedName>
</protein>
<name>I1YJ93_METFJ</name>
<dbReference type="KEGG" id="mec:Q7C_1845"/>
<keyword evidence="1" id="KW-0175">Coiled coil</keyword>
<evidence type="ECO:0000256" key="1">
    <source>
        <dbReference type="SAM" id="Coils"/>
    </source>
</evidence>